<evidence type="ECO:0000313" key="2">
    <source>
        <dbReference type="Proteomes" id="UP001384579"/>
    </source>
</evidence>
<dbReference type="InterPro" id="IPR021336">
    <property type="entry name" value="DUF2949"/>
</dbReference>
<organism evidence="1 2">
    <name type="scientific">Microcoleus anatoxicus PTRS2</name>
    <dbReference type="NCBI Taxonomy" id="2705321"/>
    <lineage>
        <taxon>Bacteria</taxon>
        <taxon>Bacillati</taxon>
        <taxon>Cyanobacteriota</taxon>
        <taxon>Cyanophyceae</taxon>
        <taxon>Oscillatoriophycideae</taxon>
        <taxon>Oscillatoriales</taxon>
        <taxon>Microcoleaceae</taxon>
        <taxon>Microcoleus</taxon>
        <taxon>Microcoleus anatoxicus</taxon>
    </lineage>
</organism>
<name>A0ABU8YQY4_9CYAN</name>
<dbReference type="Pfam" id="PF11165">
    <property type="entry name" value="DUF2949"/>
    <property type="match status" value="1"/>
</dbReference>
<proteinExistence type="predicted"/>
<accession>A0ABU8YQY4</accession>
<reference evidence="1 2" key="1">
    <citation type="journal article" date="2020" name="Harmful Algae">
        <title>Molecular and morphological characterization of a novel dihydroanatoxin-a producing Microcoleus species (cyanobacteria) from the Russian River, California, USA.</title>
        <authorList>
            <person name="Conklin K.Y."/>
            <person name="Stancheva R."/>
            <person name="Otten T.G."/>
            <person name="Fadness R."/>
            <person name="Boyer G.L."/>
            <person name="Read B."/>
            <person name="Zhang X."/>
            <person name="Sheath R.G."/>
        </authorList>
    </citation>
    <scope>NUCLEOTIDE SEQUENCE [LARGE SCALE GENOMIC DNA]</scope>
    <source>
        <strain evidence="1 2">PTRS2</strain>
    </source>
</reference>
<keyword evidence="2" id="KW-1185">Reference proteome</keyword>
<sequence length="84" mass="9564">MSEKARLATYLYKKRIKLAVKVMGKAQLIDYLQGELAISHSVIALALRHGEQDAGQLPLVLWQYGLVTLEQLNLIFDWLQAQQI</sequence>
<comment type="caution">
    <text evidence="1">The sequence shown here is derived from an EMBL/GenBank/DDBJ whole genome shotgun (WGS) entry which is preliminary data.</text>
</comment>
<evidence type="ECO:0000313" key="1">
    <source>
        <dbReference type="EMBL" id="MEK0186828.1"/>
    </source>
</evidence>
<gene>
    <name evidence="1" type="ORF">WMG39_18520</name>
</gene>
<dbReference type="Proteomes" id="UP001384579">
    <property type="component" value="Unassembled WGS sequence"/>
</dbReference>
<protein>
    <submittedName>
        <fullName evidence="1">DUF2949 domain-containing protein</fullName>
    </submittedName>
</protein>
<dbReference type="EMBL" id="JBBLXS010000264">
    <property type="protein sequence ID" value="MEK0186828.1"/>
    <property type="molecule type" value="Genomic_DNA"/>
</dbReference>